<evidence type="ECO:0000313" key="4">
    <source>
        <dbReference type="EMBL" id="MFC3120004.1"/>
    </source>
</evidence>
<accession>A0ABV7FIA9</accession>
<dbReference type="CDD" id="cd03048">
    <property type="entry name" value="GST_N_Ure2p_like"/>
    <property type="match status" value="1"/>
</dbReference>
<dbReference type="PROSITE" id="PS50404">
    <property type="entry name" value="GST_NTER"/>
    <property type="match status" value="1"/>
</dbReference>
<dbReference type="SFLD" id="SFLDS00019">
    <property type="entry name" value="Glutathione_Transferase_(cytos"/>
    <property type="match status" value="1"/>
</dbReference>
<keyword evidence="5" id="KW-1185">Reference proteome</keyword>
<dbReference type="RefSeq" id="WP_376918150.1">
    <property type="nucleotide sequence ID" value="NZ_JBHRSW010000001.1"/>
</dbReference>
<evidence type="ECO:0000259" key="2">
    <source>
        <dbReference type="PROSITE" id="PS50404"/>
    </source>
</evidence>
<dbReference type="SUPFAM" id="SSF52833">
    <property type="entry name" value="Thioredoxin-like"/>
    <property type="match status" value="1"/>
</dbReference>
<dbReference type="Pfam" id="PF00043">
    <property type="entry name" value="GST_C"/>
    <property type="match status" value="1"/>
</dbReference>
<dbReference type="PANTHER" id="PTHR44051:SF8">
    <property type="entry name" value="GLUTATHIONE S-TRANSFERASE GSTA"/>
    <property type="match status" value="1"/>
</dbReference>
<dbReference type="Pfam" id="PF02798">
    <property type="entry name" value="GST_N"/>
    <property type="match status" value="1"/>
</dbReference>
<protein>
    <submittedName>
        <fullName evidence="4">Glutathione S-transferase N-terminal domain-containing protein</fullName>
    </submittedName>
</protein>
<gene>
    <name evidence="4" type="ORF">ACFOHL_00035</name>
</gene>
<dbReference type="Gene3D" id="1.20.1050.10">
    <property type="match status" value="1"/>
</dbReference>
<reference evidence="5" key="1">
    <citation type="journal article" date="2019" name="Int. J. Syst. Evol. Microbiol.">
        <title>The Global Catalogue of Microorganisms (GCM) 10K type strain sequencing project: providing services to taxonomists for standard genome sequencing and annotation.</title>
        <authorList>
            <consortium name="The Broad Institute Genomics Platform"/>
            <consortium name="The Broad Institute Genome Sequencing Center for Infectious Disease"/>
            <person name="Wu L."/>
            <person name="Ma J."/>
        </authorList>
    </citation>
    <scope>NUCLEOTIDE SEQUENCE [LARGE SCALE GENOMIC DNA]</scope>
    <source>
        <strain evidence="5">KCTC 52473</strain>
    </source>
</reference>
<dbReference type="SFLD" id="SFLDG01151">
    <property type="entry name" value="Main.2:_Nu-like"/>
    <property type="match status" value="1"/>
</dbReference>
<evidence type="ECO:0000256" key="1">
    <source>
        <dbReference type="RuleBase" id="RU003494"/>
    </source>
</evidence>
<dbReference type="PANTHER" id="PTHR44051">
    <property type="entry name" value="GLUTATHIONE S-TRANSFERASE-RELATED"/>
    <property type="match status" value="1"/>
</dbReference>
<comment type="similarity">
    <text evidence="1">Belongs to the GST superfamily.</text>
</comment>
<dbReference type="SUPFAM" id="SSF47616">
    <property type="entry name" value="GST C-terminal domain-like"/>
    <property type="match status" value="1"/>
</dbReference>
<comment type="caution">
    <text evidence="4">The sequence shown here is derived from an EMBL/GenBank/DDBJ whole genome shotgun (WGS) entry which is preliminary data.</text>
</comment>
<organism evidence="4 5">
    <name type="scientific">Agaribacter flavus</name>
    <dbReference type="NCBI Taxonomy" id="1902781"/>
    <lineage>
        <taxon>Bacteria</taxon>
        <taxon>Pseudomonadati</taxon>
        <taxon>Pseudomonadota</taxon>
        <taxon>Gammaproteobacteria</taxon>
        <taxon>Alteromonadales</taxon>
        <taxon>Alteromonadaceae</taxon>
        <taxon>Agaribacter</taxon>
    </lineage>
</organism>
<sequence length="238" mass="27440">MTNPPPIELFFWPTPNGYKISILLEELGVPYNVNLVNIIEGDQFKTEFLEISPNGRMPAIVDPFGPDDLPITVFESGAIMFYLANKHQKFYPQSERQRTEVNEWLFWQMSGLGPMGGQAIHFSEYSAEKIPYAIQRYVSEYKRLLKVMDGRLKNRQFLTDSYSIADMACLGWVKASEILKVSLEPYEHVSRWFNRLISRPQVQAGLNVAQELHAERERIFTDSTARKNLFDKNGLPSN</sequence>
<dbReference type="SFLD" id="SFLDG00358">
    <property type="entry name" value="Main_(cytGST)"/>
    <property type="match status" value="1"/>
</dbReference>
<feature type="domain" description="GST C-terminal" evidence="3">
    <location>
        <begin position="94"/>
        <end position="220"/>
    </location>
</feature>
<feature type="domain" description="GST N-terminal" evidence="2">
    <location>
        <begin position="4"/>
        <end position="91"/>
    </location>
</feature>
<name>A0ABV7FIA9_9ALTE</name>
<dbReference type="InterPro" id="IPR036282">
    <property type="entry name" value="Glutathione-S-Trfase_C_sf"/>
</dbReference>
<dbReference type="InterPro" id="IPR004045">
    <property type="entry name" value="Glutathione_S-Trfase_N"/>
</dbReference>
<dbReference type="EMBL" id="JBHRSW010000001">
    <property type="protein sequence ID" value="MFC3120004.1"/>
    <property type="molecule type" value="Genomic_DNA"/>
</dbReference>
<dbReference type="Gene3D" id="3.40.30.10">
    <property type="entry name" value="Glutaredoxin"/>
    <property type="match status" value="1"/>
</dbReference>
<dbReference type="Proteomes" id="UP001595478">
    <property type="component" value="Unassembled WGS sequence"/>
</dbReference>
<proteinExistence type="inferred from homology"/>
<dbReference type="InterPro" id="IPR004046">
    <property type="entry name" value="GST_C"/>
</dbReference>
<evidence type="ECO:0000259" key="3">
    <source>
        <dbReference type="PROSITE" id="PS50405"/>
    </source>
</evidence>
<evidence type="ECO:0000313" key="5">
    <source>
        <dbReference type="Proteomes" id="UP001595478"/>
    </source>
</evidence>
<dbReference type="InterPro" id="IPR036249">
    <property type="entry name" value="Thioredoxin-like_sf"/>
</dbReference>
<dbReference type="PROSITE" id="PS50405">
    <property type="entry name" value="GST_CTER"/>
    <property type="match status" value="1"/>
</dbReference>
<dbReference type="InterPro" id="IPR040079">
    <property type="entry name" value="Glutathione_S-Trfase"/>
</dbReference>
<dbReference type="InterPro" id="IPR010987">
    <property type="entry name" value="Glutathione-S-Trfase_C-like"/>
</dbReference>